<comment type="similarity">
    <text evidence="2">Belongs to the ABC transporter superfamily.</text>
</comment>
<dbReference type="NCBIfam" id="TIGR01727">
    <property type="entry name" value="oligo_HPY"/>
    <property type="match status" value="1"/>
</dbReference>
<dbReference type="SMART" id="SM00382">
    <property type="entry name" value="AAA"/>
    <property type="match status" value="1"/>
</dbReference>
<dbReference type="Proteomes" id="UP000590811">
    <property type="component" value="Unassembled WGS sequence"/>
</dbReference>
<dbReference type="GO" id="GO:0015833">
    <property type="term" value="P:peptide transport"/>
    <property type="evidence" value="ECO:0007669"/>
    <property type="project" value="InterPro"/>
</dbReference>
<dbReference type="GO" id="GO:0005524">
    <property type="term" value="F:ATP binding"/>
    <property type="evidence" value="ECO:0007669"/>
    <property type="project" value="UniProtKB-KW"/>
</dbReference>
<keyword evidence="7" id="KW-0472">Membrane</keyword>
<evidence type="ECO:0000256" key="3">
    <source>
        <dbReference type="ARBA" id="ARBA00022448"/>
    </source>
</evidence>
<evidence type="ECO:0000256" key="6">
    <source>
        <dbReference type="ARBA" id="ARBA00022840"/>
    </source>
</evidence>
<evidence type="ECO:0000256" key="7">
    <source>
        <dbReference type="ARBA" id="ARBA00023136"/>
    </source>
</evidence>
<feature type="region of interest" description="Disordered" evidence="8">
    <location>
        <begin position="265"/>
        <end position="303"/>
    </location>
</feature>
<feature type="region of interest" description="Disordered" evidence="8">
    <location>
        <begin position="345"/>
        <end position="373"/>
    </location>
</feature>
<dbReference type="Pfam" id="PF00005">
    <property type="entry name" value="ABC_tran"/>
    <property type="match status" value="1"/>
</dbReference>
<sequence length="373" mass="39496">MSTVPVTGAASHTDTGAEPLVRAEGLRVVLPGGLVPVDGADLVVRPGEVVGVAGESGSGKTLTALSLFGLLPHGARTEGRLEVGGRDVLRMRDRELRSLRGNELAMVFQDPMTSLHPMLTVGRQVTEHLRHHRRVGRRAARERAAELLRQVRIPDPDRTLDAYPHQLSGGMRQRAAIAVALACSPRLLVADEPTTALDVTVQAGILRLLDRLRREEGVGILLITHDLGVMSALTDRLAVMYAGRVVETGPTAELLAAPRHPYTRGLLDSLPSTDHESESAAGAEGAAHAPGRRRSLTAIPGSAPRLGSVPAGCPFHPRCAHARPSCAQDRPALLPLSGTRRELACPVDPFAGAGPATARGTAPPDHDTERSRS</sequence>
<reference evidence="10 11" key="1">
    <citation type="submission" date="2020-08" db="EMBL/GenBank/DDBJ databases">
        <title>Genomic Encyclopedia of Type Strains, Phase IV (KMG-V): Genome sequencing to study the core and pangenomes of soil and plant-associated prokaryotes.</title>
        <authorList>
            <person name="Whitman W."/>
        </authorList>
    </citation>
    <scope>NUCLEOTIDE SEQUENCE [LARGE SCALE GENOMIC DNA]</scope>
    <source>
        <strain evidence="10 11">B3ACCR2</strain>
    </source>
</reference>
<name>A0A839PRN8_9MICO</name>
<keyword evidence="6 10" id="KW-0067">ATP-binding</keyword>
<keyword evidence="4" id="KW-1003">Cell membrane</keyword>
<keyword evidence="5" id="KW-0547">Nucleotide-binding</keyword>
<feature type="compositionally biased region" description="Low complexity" evidence="8">
    <location>
        <begin position="351"/>
        <end position="363"/>
    </location>
</feature>
<dbReference type="SUPFAM" id="SSF52540">
    <property type="entry name" value="P-loop containing nucleoside triphosphate hydrolases"/>
    <property type="match status" value="1"/>
</dbReference>
<keyword evidence="3" id="KW-0813">Transport</keyword>
<protein>
    <submittedName>
        <fullName evidence="10">Oligopeptide/dipeptide ABC transporter ATP-binding protein</fullName>
    </submittedName>
</protein>
<accession>A0A839PRN8</accession>
<dbReference type="InterPro" id="IPR027417">
    <property type="entry name" value="P-loop_NTPase"/>
</dbReference>
<evidence type="ECO:0000256" key="2">
    <source>
        <dbReference type="ARBA" id="ARBA00005417"/>
    </source>
</evidence>
<dbReference type="CDD" id="cd03257">
    <property type="entry name" value="ABC_NikE_OppD_transporters"/>
    <property type="match status" value="1"/>
</dbReference>
<evidence type="ECO:0000256" key="8">
    <source>
        <dbReference type="SAM" id="MobiDB-lite"/>
    </source>
</evidence>
<dbReference type="InterPro" id="IPR017871">
    <property type="entry name" value="ABC_transporter-like_CS"/>
</dbReference>
<dbReference type="InterPro" id="IPR003593">
    <property type="entry name" value="AAA+_ATPase"/>
</dbReference>
<dbReference type="Pfam" id="PF08352">
    <property type="entry name" value="oligo_HPY"/>
    <property type="match status" value="1"/>
</dbReference>
<evidence type="ECO:0000313" key="10">
    <source>
        <dbReference type="EMBL" id="MBB2986187.1"/>
    </source>
</evidence>
<comment type="subcellular location">
    <subcellularLocation>
        <location evidence="1">Cell membrane</location>
        <topology evidence="1">Peripheral membrane protein</topology>
    </subcellularLocation>
</comment>
<dbReference type="AlphaFoldDB" id="A0A839PRN8"/>
<dbReference type="FunFam" id="3.40.50.300:FF:000016">
    <property type="entry name" value="Oligopeptide ABC transporter ATP-binding component"/>
    <property type="match status" value="1"/>
</dbReference>
<dbReference type="RefSeq" id="WP_253354323.1">
    <property type="nucleotide sequence ID" value="NZ_JACHVT010000003.1"/>
</dbReference>
<proteinExistence type="inferred from homology"/>
<feature type="compositionally biased region" description="Basic and acidic residues" evidence="8">
    <location>
        <begin position="364"/>
        <end position="373"/>
    </location>
</feature>
<gene>
    <name evidence="10" type="ORF">FHW14_001341</name>
</gene>
<dbReference type="InterPro" id="IPR013563">
    <property type="entry name" value="Oligopep_ABC_C"/>
</dbReference>
<evidence type="ECO:0000256" key="4">
    <source>
        <dbReference type="ARBA" id="ARBA00022475"/>
    </source>
</evidence>
<dbReference type="Gene3D" id="3.40.50.300">
    <property type="entry name" value="P-loop containing nucleotide triphosphate hydrolases"/>
    <property type="match status" value="1"/>
</dbReference>
<dbReference type="PROSITE" id="PS00211">
    <property type="entry name" value="ABC_TRANSPORTER_1"/>
    <property type="match status" value="1"/>
</dbReference>
<dbReference type="GO" id="GO:0016887">
    <property type="term" value="F:ATP hydrolysis activity"/>
    <property type="evidence" value="ECO:0007669"/>
    <property type="project" value="InterPro"/>
</dbReference>
<evidence type="ECO:0000256" key="1">
    <source>
        <dbReference type="ARBA" id="ARBA00004202"/>
    </source>
</evidence>
<dbReference type="PANTHER" id="PTHR43297">
    <property type="entry name" value="OLIGOPEPTIDE TRANSPORT ATP-BINDING PROTEIN APPD"/>
    <property type="match status" value="1"/>
</dbReference>
<organism evidence="10 11">
    <name type="scientific">Terracoccus luteus</name>
    <dbReference type="NCBI Taxonomy" id="53356"/>
    <lineage>
        <taxon>Bacteria</taxon>
        <taxon>Bacillati</taxon>
        <taxon>Actinomycetota</taxon>
        <taxon>Actinomycetes</taxon>
        <taxon>Micrococcales</taxon>
        <taxon>Intrasporangiaceae</taxon>
        <taxon>Terracoccus</taxon>
    </lineage>
</organism>
<dbReference type="EMBL" id="JACHVT010000003">
    <property type="protein sequence ID" value="MBB2986187.1"/>
    <property type="molecule type" value="Genomic_DNA"/>
</dbReference>
<dbReference type="GO" id="GO:0005886">
    <property type="term" value="C:plasma membrane"/>
    <property type="evidence" value="ECO:0007669"/>
    <property type="project" value="UniProtKB-SubCell"/>
</dbReference>
<dbReference type="InterPro" id="IPR050388">
    <property type="entry name" value="ABC_Ni/Peptide_Import"/>
</dbReference>
<dbReference type="PROSITE" id="PS50893">
    <property type="entry name" value="ABC_TRANSPORTER_2"/>
    <property type="match status" value="1"/>
</dbReference>
<dbReference type="InterPro" id="IPR003439">
    <property type="entry name" value="ABC_transporter-like_ATP-bd"/>
</dbReference>
<dbReference type="PANTHER" id="PTHR43297:SF2">
    <property type="entry name" value="DIPEPTIDE TRANSPORT ATP-BINDING PROTEIN DPPD"/>
    <property type="match status" value="1"/>
</dbReference>
<evidence type="ECO:0000256" key="5">
    <source>
        <dbReference type="ARBA" id="ARBA00022741"/>
    </source>
</evidence>
<feature type="compositionally biased region" description="Low complexity" evidence="8">
    <location>
        <begin position="279"/>
        <end position="289"/>
    </location>
</feature>
<evidence type="ECO:0000259" key="9">
    <source>
        <dbReference type="PROSITE" id="PS50893"/>
    </source>
</evidence>
<comment type="caution">
    <text evidence="10">The sequence shown here is derived from an EMBL/GenBank/DDBJ whole genome shotgun (WGS) entry which is preliminary data.</text>
</comment>
<evidence type="ECO:0000313" key="11">
    <source>
        <dbReference type="Proteomes" id="UP000590811"/>
    </source>
</evidence>
<feature type="domain" description="ABC transporter" evidence="9">
    <location>
        <begin position="21"/>
        <end position="267"/>
    </location>
</feature>